<dbReference type="VEuPathDB" id="VectorBase:AFUN021348"/>
<proteinExistence type="predicted"/>
<dbReference type="EnsemblMetazoa" id="AFUN021348-RA">
    <property type="protein sequence ID" value="AFUN021348-PA"/>
    <property type="gene ID" value="AFUN021348"/>
</dbReference>
<dbReference type="AlphaFoldDB" id="A0A4Y0BPQ0"/>
<evidence type="ECO:0000313" key="2">
    <source>
        <dbReference type="EnsemblMetazoa" id="AFUN021348-PA"/>
    </source>
</evidence>
<feature type="region of interest" description="Disordered" evidence="1">
    <location>
        <begin position="111"/>
        <end position="173"/>
    </location>
</feature>
<reference evidence="2" key="1">
    <citation type="submission" date="2020-05" db="UniProtKB">
        <authorList>
            <consortium name="EnsemblMetazoa"/>
        </authorList>
    </citation>
    <scope>IDENTIFICATION</scope>
    <source>
        <strain evidence="2">FUMOZ</strain>
    </source>
</reference>
<accession>A0A4Y0BPQ0</accession>
<name>A0A4Y0BPQ0_ANOFN</name>
<feature type="compositionally biased region" description="Acidic residues" evidence="1">
    <location>
        <begin position="116"/>
        <end position="129"/>
    </location>
</feature>
<evidence type="ECO:0000256" key="1">
    <source>
        <dbReference type="SAM" id="MobiDB-lite"/>
    </source>
</evidence>
<protein>
    <submittedName>
        <fullName evidence="2">Uncharacterized protein</fullName>
    </submittedName>
</protein>
<organism evidence="2">
    <name type="scientific">Anopheles funestus</name>
    <name type="common">African malaria mosquito</name>
    <dbReference type="NCBI Taxonomy" id="62324"/>
    <lineage>
        <taxon>Eukaryota</taxon>
        <taxon>Metazoa</taxon>
        <taxon>Ecdysozoa</taxon>
        <taxon>Arthropoda</taxon>
        <taxon>Hexapoda</taxon>
        <taxon>Insecta</taxon>
        <taxon>Pterygota</taxon>
        <taxon>Neoptera</taxon>
        <taxon>Endopterygota</taxon>
        <taxon>Diptera</taxon>
        <taxon>Nematocera</taxon>
        <taxon>Culicoidea</taxon>
        <taxon>Culicidae</taxon>
        <taxon>Anophelinae</taxon>
        <taxon>Anopheles</taxon>
    </lineage>
</organism>
<sequence>MLPKILYVLQEAGTTVSMEEIMLRVERLDARKSTSEDDCSRLSAFLKALDQGMQFGFIVGDRKRRMYKLGVNYLRFENYKFNIKLRMLSEDIAIHGLHKILSNVENVLQSDVSNDSSDDGDGAAYDSDDERTPTPKKKIMRNTQNISKQRKKRIFKAGATPKKLPARSKYNKR</sequence>
<feature type="compositionally biased region" description="Basic residues" evidence="1">
    <location>
        <begin position="164"/>
        <end position="173"/>
    </location>
</feature>